<dbReference type="PANTHER" id="PTHR37419">
    <property type="entry name" value="SERINE/THREONINE-PROTEIN KINASE TOXIN HIPA"/>
    <property type="match status" value="1"/>
</dbReference>
<dbReference type="CDD" id="cd17793">
    <property type="entry name" value="HipA"/>
    <property type="match status" value="1"/>
</dbReference>
<dbReference type="Proteomes" id="UP000672027">
    <property type="component" value="Chromosome"/>
</dbReference>
<feature type="domain" description="HipA-like C-terminal" evidence="4">
    <location>
        <begin position="142"/>
        <end position="365"/>
    </location>
</feature>
<keyword evidence="7" id="KW-1185">Reference proteome</keyword>
<gene>
    <name evidence="6" type="ORF">J8380_04885</name>
</gene>
<evidence type="ECO:0000313" key="6">
    <source>
        <dbReference type="EMBL" id="QTR50906.1"/>
    </source>
</evidence>
<evidence type="ECO:0000256" key="2">
    <source>
        <dbReference type="ARBA" id="ARBA00022679"/>
    </source>
</evidence>
<dbReference type="Pfam" id="PF07804">
    <property type="entry name" value="HipA_C"/>
    <property type="match status" value="1"/>
</dbReference>
<evidence type="ECO:0000256" key="1">
    <source>
        <dbReference type="ARBA" id="ARBA00010164"/>
    </source>
</evidence>
<dbReference type="Gene3D" id="1.10.1070.20">
    <property type="match status" value="1"/>
</dbReference>
<comment type="similarity">
    <text evidence="1">Belongs to the HipA Ser/Thr kinase family.</text>
</comment>
<reference evidence="6 7" key="1">
    <citation type="submission" date="2021-04" db="EMBL/GenBank/DDBJ databases">
        <title>Genomics, taxonomy and metabolism of representatives of sulfur bacteria of the genus Thiothrix: Thiothrix fructosivorans QT, Thiothrix unzii A1T and three new species, Thiothrix subterranea sp. nov., Thiothrix litoralis sp. nov. and 'Candidatus Thiothrix anitrata' sp. nov.</title>
        <authorList>
            <person name="Ravin N.V."/>
            <person name="Smolyakov D."/>
            <person name="Rudenko T.S."/>
            <person name="Mardanov A.V."/>
            <person name="Beletsky A.V."/>
            <person name="Markov N.D."/>
            <person name="Fomenkov A.I."/>
            <person name="Roberts R.J."/>
            <person name="Karnachuk O.V."/>
            <person name="Novikov A."/>
            <person name="Grabovich M.Y."/>
        </authorList>
    </citation>
    <scope>NUCLEOTIDE SEQUENCE [LARGE SCALE GENOMIC DNA]</scope>
    <source>
        <strain evidence="6 7">A52</strain>
    </source>
</reference>
<evidence type="ECO:0000313" key="7">
    <source>
        <dbReference type="Proteomes" id="UP000672027"/>
    </source>
</evidence>
<feature type="domain" description="HipA N-terminal subdomain 1" evidence="5">
    <location>
        <begin position="2"/>
        <end position="98"/>
    </location>
</feature>
<name>A0ABX7X4U2_9GAMM</name>
<organism evidence="6 7">
    <name type="scientific">Candidatus Thiothrix anitrata</name>
    <dbReference type="NCBI Taxonomy" id="2823902"/>
    <lineage>
        <taxon>Bacteria</taxon>
        <taxon>Pseudomonadati</taxon>
        <taxon>Pseudomonadota</taxon>
        <taxon>Gammaproteobacteria</taxon>
        <taxon>Thiotrichales</taxon>
        <taxon>Thiotrichaceae</taxon>
        <taxon>Thiothrix</taxon>
    </lineage>
</organism>
<evidence type="ECO:0000256" key="3">
    <source>
        <dbReference type="ARBA" id="ARBA00022777"/>
    </source>
</evidence>
<dbReference type="PANTHER" id="PTHR37419:SF1">
    <property type="entry name" value="SERINE_THREONINE-PROTEIN KINASE TOXIN HIPA"/>
    <property type="match status" value="1"/>
</dbReference>
<accession>A0ABX7X4U2</accession>
<keyword evidence="2" id="KW-0808">Transferase</keyword>
<dbReference type="InterPro" id="IPR052028">
    <property type="entry name" value="HipA_Ser/Thr_kinase"/>
</dbReference>
<evidence type="ECO:0000259" key="5">
    <source>
        <dbReference type="Pfam" id="PF13657"/>
    </source>
</evidence>
<sequence length="416" mass="46308">MLQVLYGNETVGQLWSESRTLCFQYAASWVQSPTAFPLTPHLPLSLQAWRGDHVLFFFSNLLPEGAVLNAILKLKRLPRGDIYAQLAAFGEDAAGAFALVPEGATQHRQAAYQPYPTEQIRADLVRLADHLPLLFQHGELRLSLAGAQDKIPVRYADGAFWLPMGGAASSHILKPAIQPEKQFPEAVFNEAFCLRLAQHCGLDAVNAAIVRLPEPVLLVERYDRVARDGQWQRLHQLDFCQLAGLLPDQKYTKDGGADFAEIFRLIDQYAAVPGRERLKVLDWIIFNYLIGNADAHAKNLAMLITAGNHLRIAPLYDLLCTSVYPTLDTRMAMPIGGEYRPEWVQHRHWQRFANEIGINPMLLQKRSIALSQRVVAGIQPVMLALGLENSALLSAIAAIVQKRAGWLTSRQTGNAP</sequence>
<dbReference type="RefSeq" id="WP_210228849.1">
    <property type="nucleotide sequence ID" value="NZ_CP072800.1"/>
</dbReference>
<dbReference type="InterPro" id="IPR017508">
    <property type="entry name" value="HipA_N1"/>
</dbReference>
<dbReference type="InterPro" id="IPR012893">
    <property type="entry name" value="HipA-like_C"/>
</dbReference>
<dbReference type="Pfam" id="PF13657">
    <property type="entry name" value="Couple_hipA"/>
    <property type="match status" value="1"/>
</dbReference>
<protein>
    <submittedName>
        <fullName evidence="6">Type II toxin-antitoxin system HipA family toxin</fullName>
    </submittedName>
</protein>
<keyword evidence="3" id="KW-0418">Kinase</keyword>
<dbReference type="NCBIfam" id="TIGR03071">
    <property type="entry name" value="couple_hipA"/>
    <property type="match status" value="1"/>
</dbReference>
<proteinExistence type="inferred from homology"/>
<dbReference type="EMBL" id="CP072800">
    <property type="protein sequence ID" value="QTR50906.1"/>
    <property type="molecule type" value="Genomic_DNA"/>
</dbReference>
<evidence type="ECO:0000259" key="4">
    <source>
        <dbReference type="Pfam" id="PF07804"/>
    </source>
</evidence>